<keyword evidence="3" id="KW-1185">Reference proteome</keyword>
<dbReference type="Proteomes" id="UP000242457">
    <property type="component" value="Unassembled WGS sequence"/>
</dbReference>
<dbReference type="OrthoDB" id="25503at2759"/>
<evidence type="ECO:0000256" key="1">
    <source>
        <dbReference type="SAM" id="MobiDB-lite"/>
    </source>
</evidence>
<feature type="compositionally biased region" description="Polar residues" evidence="1">
    <location>
        <begin position="1"/>
        <end position="23"/>
    </location>
</feature>
<dbReference type="EMBL" id="KZ288481">
    <property type="protein sequence ID" value="PBC25258.1"/>
    <property type="molecule type" value="Genomic_DNA"/>
</dbReference>
<dbReference type="InterPro" id="IPR043136">
    <property type="entry name" value="B30.2/SPRY_sf"/>
</dbReference>
<feature type="region of interest" description="Disordered" evidence="1">
    <location>
        <begin position="1"/>
        <end position="26"/>
    </location>
</feature>
<evidence type="ECO:0000313" key="2">
    <source>
        <dbReference type="EMBL" id="PBC25258.1"/>
    </source>
</evidence>
<gene>
    <name evidence="2" type="ORF">APICC_08885</name>
</gene>
<accession>A0A2A3E0L3</accession>
<dbReference type="Gene3D" id="2.60.120.920">
    <property type="match status" value="1"/>
</dbReference>
<dbReference type="STRING" id="94128.A0A2A3E0L3"/>
<dbReference type="AlphaFoldDB" id="A0A2A3E0L3"/>
<proteinExistence type="predicted"/>
<organism evidence="2 3">
    <name type="scientific">Apis cerana cerana</name>
    <name type="common">Oriental honeybee</name>
    <dbReference type="NCBI Taxonomy" id="94128"/>
    <lineage>
        <taxon>Eukaryota</taxon>
        <taxon>Metazoa</taxon>
        <taxon>Ecdysozoa</taxon>
        <taxon>Arthropoda</taxon>
        <taxon>Hexapoda</taxon>
        <taxon>Insecta</taxon>
        <taxon>Pterygota</taxon>
        <taxon>Neoptera</taxon>
        <taxon>Endopterygota</taxon>
        <taxon>Hymenoptera</taxon>
        <taxon>Apocrita</taxon>
        <taxon>Aculeata</taxon>
        <taxon>Apoidea</taxon>
        <taxon>Anthophila</taxon>
        <taxon>Apidae</taxon>
        <taxon>Apis</taxon>
    </lineage>
</organism>
<reference evidence="2 3" key="1">
    <citation type="submission" date="2014-07" db="EMBL/GenBank/DDBJ databases">
        <title>Genomic and transcriptomic analysis on Apis cerana provide comprehensive insights into honey bee biology.</title>
        <authorList>
            <person name="Diao Q."/>
            <person name="Sun L."/>
            <person name="Zheng H."/>
            <person name="Zheng H."/>
            <person name="Xu S."/>
            <person name="Wang S."/>
            <person name="Zeng Z."/>
            <person name="Hu F."/>
            <person name="Su S."/>
            <person name="Wu J."/>
        </authorList>
    </citation>
    <scope>NUCLEOTIDE SEQUENCE [LARGE SCALE GENOMIC DNA]</scope>
    <source>
        <tissue evidence="2">Pupae without intestine</tissue>
    </source>
</reference>
<protein>
    <submittedName>
        <fullName evidence="2">Ran-binding protein</fullName>
    </submittedName>
</protein>
<sequence>MAATSEESSVMEPSQTNSGQNQPVDPLKMLYPMVNEEETPLPRSWSPKDKYNYIGLSQNNLRVHYKDTNKNSVIVIVIAS</sequence>
<name>A0A2A3E0L3_APICC</name>
<evidence type="ECO:0000313" key="3">
    <source>
        <dbReference type="Proteomes" id="UP000242457"/>
    </source>
</evidence>